<evidence type="ECO:0000256" key="1">
    <source>
        <dbReference type="SAM" id="MobiDB-lite"/>
    </source>
</evidence>
<feature type="compositionally biased region" description="Acidic residues" evidence="1">
    <location>
        <begin position="319"/>
        <end position="346"/>
    </location>
</feature>
<protein>
    <submittedName>
        <fullName evidence="2">Uncharacterized protein</fullName>
    </submittedName>
</protein>
<sequence length="625" mass="65502">GSQPVALYNYVDGRTGFHMPTQYVARLPLPHTPLVESVAAPYGYVPGNSLVPSASALSATAPALGTGYDATPHSAIWPAAIPCCTVAPTTNSSLLAAWPPAAPVRASGLVQSYGDTPLPDGDDAVTSSATDQEGTEDLIVEVSSDEEDGSAVGDGEHVDVLPAVGTTEPPSTCGPTLEPVHLWCHLKDHPVVCTLWSTTSLEDINATGTQPSSFLDAQCKLQSCHGQICAPCPSLLLTAHLGDFGRALRKLLAQEEASQGMLKVLKLAIMHFNDLKRETDFKEPEVMRACEDGTFVSPPVGLSDYLCEPGYASSPSSADSEEDDTAKDHDTAEEDGEVEGDEDYIEGSDQFTGIPAPKDRSALKRQCAAPVVEQEDEAGSVFNLLDVPPASSPVHCAVKRLRFALPLESETRASFDPAASSSSSFASQSGHLLTGVAAFSPVPTRRPSPTSAPGALSSRSSATVPGSASRPSGAPVGPAYWAQVEIRGAKTIAKGAKVALAPQQPKTFISPSFVESANMRRLLGSQMAKPFVKLPISFSSWRPSSTGNVQRTSKLARAAQYDSNTFEASPPLVASEACATAHGFAFVLGADFVQYNKLAVAVDSSGALRVTNLQGDMVLFKALHG</sequence>
<proteinExistence type="predicted"/>
<feature type="region of interest" description="Disordered" evidence="1">
    <location>
        <begin position="311"/>
        <end position="359"/>
    </location>
</feature>
<feature type="compositionally biased region" description="Polar residues" evidence="1">
    <location>
        <begin position="457"/>
        <end position="470"/>
    </location>
</feature>
<organism evidence="2 3">
    <name type="scientific">Ceraceosorus guamensis</name>
    <dbReference type="NCBI Taxonomy" id="1522189"/>
    <lineage>
        <taxon>Eukaryota</taxon>
        <taxon>Fungi</taxon>
        <taxon>Dikarya</taxon>
        <taxon>Basidiomycota</taxon>
        <taxon>Ustilaginomycotina</taxon>
        <taxon>Exobasidiomycetes</taxon>
        <taxon>Ceraceosorales</taxon>
        <taxon>Ceraceosoraceae</taxon>
        <taxon>Ceraceosorus</taxon>
    </lineage>
</organism>
<reference evidence="2 3" key="1">
    <citation type="journal article" date="2018" name="Mol. Biol. Evol.">
        <title>Broad Genomic Sampling Reveals a Smut Pathogenic Ancestry of the Fungal Clade Ustilaginomycotina.</title>
        <authorList>
            <person name="Kijpornyongpan T."/>
            <person name="Mondo S.J."/>
            <person name="Barry K."/>
            <person name="Sandor L."/>
            <person name="Lee J."/>
            <person name="Lipzen A."/>
            <person name="Pangilinan J."/>
            <person name="LaButti K."/>
            <person name="Hainaut M."/>
            <person name="Henrissat B."/>
            <person name="Grigoriev I.V."/>
            <person name="Spatafora J.W."/>
            <person name="Aime M.C."/>
        </authorList>
    </citation>
    <scope>NUCLEOTIDE SEQUENCE [LARGE SCALE GENOMIC DNA]</scope>
    <source>
        <strain evidence="2 3">MCA 4658</strain>
    </source>
</reference>
<gene>
    <name evidence="2" type="ORF">IE81DRAFT_331136</name>
</gene>
<dbReference type="RefSeq" id="XP_025368328.1">
    <property type="nucleotide sequence ID" value="XM_025515225.1"/>
</dbReference>
<accession>A0A316VW49</accession>
<feature type="region of interest" description="Disordered" evidence="1">
    <location>
        <begin position="440"/>
        <end position="475"/>
    </location>
</feature>
<feature type="compositionally biased region" description="Low complexity" evidence="1">
    <location>
        <begin position="440"/>
        <end position="453"/>
    </location>
</feature>
<evidence type="ECO:0000313" key="2">
    <source>
        <dbReference type="EMBL" id="PWN41168.1"/>
    </source>
</evidence>
<dbReference type="AlphaFoldDB" id="A0A316VW49"/>
<dbReference type="InParanoid" id="A0A316VW49"/>
<dbReference type="Proteomes" id="UP000245783">
    <property type="component" value="Unassembled WGS sequence"/>
</dbReference>
<keyword evidence="3" id="KW-1185">Reference proteome</keyword>
<feature type="non-terminal residue" evidence="2">
    <location>
        <position position="1"/>
    </location>
</feature>
<evidence type="ECO:0000313" key="3">
    <source>
        <dbReference type="Proteomes" id="UP000245783"/>
    </source>
</evidence>
<feature type="region of interest" description="Disordered" evidence="1">
    <location>
        <begin position="113"/>
        <end position="133"/>
    </location>
</feature>
<dbReference type="EMBL" id="KZ819398">
    <property type="protein sequence ID" value="PWN41168.1"/>
    <property type="molecule type" value="Genomic_DNA"/>
</dbReference>
<dbReference type="GeneID" id="37037095"/>
<name>A0A316VW49_9BASI</name>